<feature type="compositionally biased region" description="Basic residues" evidence="1">
    <location>
        <begin position="100"/>
        <end position="114"/>
    </location>
</feature>
<feature type="compositionally biased region" description="Basic and acidic residues" evidence="1">
    <location>
        <begin position="115"/>
        <end position="126"/>
    </location>
</feature>
<feature type="compositionally biased region" description="Basic and acidic residues" evidence="1">
    <location>
        <begin position="90"/>
        <end position="99"/>
    </location>
</feature>
<proteinExistence type="predicted"/>
<dbReference type="GeneID" id="31013493"/>
<dbReference type="RefSeq" id="XP_020130361.1">
    <property type="nucleotide sequence ID" value="XM_020273233.1"/>
</dbReference>
<protein>
    <submittedName>
        <fullName evidence="2">Uncharacterized protein</fullName>
    </submittedName>
</protein>
<name>A0A1J9S393_9PEZI</name>
<dbReference type="EMBL" id="MNUE01000025">
    <property type="protein sequence ID" value="OJD34101.1"/>
    <property type="molecule type" value="Genomic_DNA"/>
</dbReference>
<organism evidence="2 3">
    <name type="scientific">Diplodia corticola</name>
    <dbReference type="NCBI Taxonomy" id="236234"/>
    <lineage>
        <taxon>Eukaryota</taxon>
        <taxon>Fungi</taxon>
        <taxon>Dikarya</taxon>
        <taxon>Ascomycota</taxon>
        <taxon>Pezizomycotina</taxon>
        <taxon>Dothideomycetes</taxon>
        <taxon>Dothideomycetes incertae sedis</taxon>
        <taxon>Botryosphaeriales</taxon>
        <taxon>Botryosphaeriaceae</taxon>
        <taxon>Diplodia</taxon>
    </lineage>
</organism>
<evidence type="ECO:0000313" key="3">
    <source>
        <dbReference type="Proteomes" id="UP000183809"/>
    </source>
</evidence>
<keyword evidence="3" id="KW-1185">Reference proteome</keyword>
<reference evidence="2 3" key="1">
    <citation type="submission" date="2016-10" db="EMBL/GenBank/DDBJ databases">
        <title>Proteomics and genomics reveal pathogen-plant mechanisms compatible with a hemibiotrophic lifestyle of Diplodia corticola.</title>
        <authorList>
            <person name="Fernandes I."/>
            <person name="De Jonge R."/>
            <person name="Van De Peer Y."/>
            <person name="Devreese B."/>
            <person name="Alves A."/>
            <person name="Esteves A.C."/>
        </authorList>
    </citation>
    <scope>NUCLEOTIDE SEQUENCE [LARGE SCALE GENOMIC DNA]</scope>
    <source>
        <strain evidence="2 3">CBS 112549</strain>
    </source>
</reference>
<gene>
    <name evidence="2" type="ORF">BKCO1_25000127</name>
</gene>
<dbReference type="Proteomes" id="UP000183809">
    <property type="component" value="Unassembled WGS sequence"/>
</dbReference>
<evidence type="ECO:0000256" key="1">
    <source>
        <dbReference type="SAM" id="MobiDB-lite"/>
    </source>
</evidence>
<sequence length="169" mass="19307">MSRARYAIVLTDNGEMHMDGAEGTSLKGDGIWRYSTVQSMRGFLGVLCYDGVCFLETKTDFTEKKLTRKSQVWLSSKKIGYKGGGQGIRRSAEVEEEEKKKRRHGKYPKRTRHPTNHERPNCERDSSMSVTSVVSQTFQATRRTLEALERERQKSKVLEKQKASLSTVI</sequence>
<evidence type="ECO:0000313" key="2">
    <source>
        <dbReference type="EMBL" id="OJD34101.1"/>
    </source>
</evidence>
<accession>A0A1J9S393</accession>
<comment type="caution">
    <text evidence="2">The sequence shown here is derived from an EMBL/GenBank/DDBJ whole genome shotgun (WGS) entry which is preliminary data.</text>
</comment>
<feature type="compositionally biased region" description="Basic and acidic residues" evidence="1">
    <location>
        <begin position="150"/>
        <end position="162"/>
    </location>
</feature>
<feature type="region of interest" description="Disordered" evidence="1">
    <location>
        <begin position="150"/>
        <end position="169"/>
    </location>
</feature>
<dbReference type="AlphaFoldDB" id="A0A1J9S393"/>
<feature type="region of interest" description="Disordered" evidence="1">
    <location>
        <begin position="82"/>
        <end position="130"/>
    </location>
</feature>